<keyword evidence="7" id="KW-1133">Transmembrane helix</keyword>
<dbReference type="Proteomes" id="UP000179179">
    <property type="component" value="Unassembled WGS sequence"/>
</dbReference>
<feature type="repeat" description="Solcar" evidence="9">
    <location>
        <begin position="140"/>
        <end position="227"/>
    </location>
</feature>
<accession>A0A1F7ZX83</accession>
<evidence type="ECO:0000256" key="5">
    <source>
        <dbReference type="ARBA" id="ARBA00022737"/>
    </source>
</evidence>
<dbReference type="Gene3D" id="1.50.40.10">
    <property type="entry name" value="Mitochondrial carrier domain"/>
    <property type="match status" value="1"/>
</dbReference>
<evidence type="ECO:0000256" key="2">
    <source>
        <dbReference type="ARBA" id="ARBA00006375"/>
    </source>
</evidence>
<dbReference type="GeneID" id="34450721"/>
<feature type="region of interest" description="Disordered" evidence="11">
    <location>
        <begin position="15"/>
        <end position="36"/>
    </location>
</feature>
<keyword evidence="6" id="KW-0999">Mitochondrion inner membrane</keyword>
<feature type="repeat" description="Solcar" evidence="9">
    <location>
        <begin position="32"/>
        <end position="115"/>
    </location>
</feature>
<sequence length="359" mass="39266">MPYVYTLYRHHTPNSNSYSSNLQRNQTQPSIEPANKQTKAGAIAAVTVDFLVYPMDTLKTRIQSPNYNHLYKDAAGAIKRDVLFRGLYQGVWSVVLATVPSSGAFFTTYETTKRMLTHSSTQYQSQSHPPNPLPFTHPLPTPLIHALASSLGEMVSCAILTPAEVLKQNAQVLNMKSTTTRQSATIHVLAKFRHRPWRLWSGYTALVGRNLPFTGLHFPVFEGVRAWLVSWRGGNGGGNGRGSEVGVLERAVLTGVAAGVAGTVASVVTTPIDVVKTRVMLGAGGEEVKGTEETVRKVTGTLAVGRKLWREEGIRGLFRGGALRSVWSAFGMSIYLGMYEGGRMYLGKRRKEADEDGVL</sequence>
<protein>
    <recommendedName>
        <fullName evidence="14">Mitochondrial carrier protein</fullName>
    </recommendedName>
</protein>
<evidence type="ECO:0000313" key="13">
    <source>
        <dbReference type="Proteomes" id="UP000179179"/>
    </source>
</evidence>
<reference evidence="12 13" key="1">
    <citation type="journal article" date="2016" name="Genome Biol. Evol.">
        <title>Draft genome sequence of an aflatoxigenic Aspergillus species, A. bombycis.</title>
        <authorList>
            <person name="Moore G.G."/>
            <person name="Mack B.M."/>
            <person name="Beltz S.B."/>
            <person name="Gilbert M.K."/>
        </authorList>
    </citation>
    <scope>NUCLEOTIDE SEQUENCE [LARGE SCALE GENOMIC DNA]</scope>
    <source>
        <strain evidence="13">NRRL 26010</strain>
    </source>
</reference>
<dbReference type="RefSeq" id="XP_022387783.1">
    <property type="nucleotide sequence ID" value="XM_022534460.1"/>
</dbReference>
<dbReference type="InterPro" id="IPR023395">
    <property type="entry name" value="MCP_dom_sf"/>
</dbReference>
<comment type="similarity">
    <text evidence="2 10">Belongs to the mitochondrial carrier (TC 2.A.29) family.</text>
</comment>
<evidence type="ECO:0000256" key="7">
    <source>
        <dbReference type="ARBA" id="ARBA00022989"/>
    </source>
</evidence>
<evidence type="ECO:0000256" key="1">
    <source>
        <dbReference type="ARBA" id="ARBA00004141"/>
    </source>
</evidence>
<evidence type="ECO:0000256" key="10">
    <source>
        <dbReference type="RuleBase" id="RU000488"/>
    </source>
</evidence>
<keyword evidence="8 9" id="KW-0472">Membrane</keyword>
<dbReference type="AlphaFoldDB" id="A0A1F7ZX83"/>
<keyword evidence="3 10" id="KW-0813">Transport</keyword>
<dbReference type="PROSITE" id="PS50920">
    <property type="entry name" value="SOLCAR"/>
    <property type="match status" value="3"/>
</dbReference>
<evidence type="ECO:0000256" key="8">
    <source>
        <dbReference type="ARBA" id="ARBA00023136"/>
    </source>
</evidence>
<evidence type="ECO:0000256" key="4">
    <source>
        <dbReference type="ARBA" id="ARBA00022692"/>
    </source>
</evidence>
<dbReference type="Pfam" id="PF00153">
    <property type="entry name" value="Mito_carr"/>
    <property type="match status" value="3"/>
</dbReference>
<keyword evidence="13" id="KW-1185">Reference proteome</keyword>
<dbReference type="SUPFAM" id="SSF103506">
    <property type="entry name" value="Mitochondrial carrier"/>
    <property type="match status" value="1"/>
</dbReference>
<dbReference type="PANTHER" id="PTHR45667">
    <property type="entry name" value="S-ADENOSYLMETHIONINE MITOCHONDRIAL CARRIER PROTEIN"/>
    <property type="match status" value="1"/>
</dbReference>
<evidence type="ECO:0000256" key="6">
    <source>
        <dbReference type="ARBA" id="ARBA00022792"/>
    </source>
</evidence>
<evidence type="ECO:0000256" key="9">
    <source>
        <dbReference type="PROSITE-ProRule" id="PRU00282"/>
    </source>
</evidence>
<evidence type="ECO:0000313" key="12">
    <source>
        <dbReference type="EMBL" id="OGM44066.1"/>
    </source>
</evidence>
<dbReference type="InterPro" id="IPR018108">
    <property type="entry name" value="MCP_transmembrane"/>
</dbReference>
<evidence type="ECO:0000256" key="11">
    <source>
        <dbReference type="SAM" id="MobiDB-lite"/>
    </source>
</evidence>
<keyword evidence="4 9" id="KW-0812">Transmembrane</keyword>
<comment type="caution">
    <text evidence="12">The sequence shown here is derived from an EMBL/GenBank/DDBJ whole genome shotgun (WGS) entry which is preliminary data.</text>
</comment>
<dbReference type="GO" id="GO:0016020">
    <property type="term" value="C:membrane"/>
    <property type="evidence" value="ECO:0007669"/>
    <property type="project" value="UniProtKB-SubCell"/>
</dbReference>
<name>A0A1F7ZX83_9EURO</name>
<keyword evidence="6" id="KW-0496">Mitochondrion</keyword>
<evidence type="ECO:0000256" key="3">
    <source>
        <dbReference type="ARBA" id="ARBA00022448"/>
    </source>
</evidence>
<proteinExistence type="inferred from homology"/>
<dbReference type="OrthoDB" id="250329at2759"/>
<dbReference type="EMBL" id="LYCR01000060">
    <property type="protein sequence ID" value="OGM44066.1"/>
    <property type="molecule type" value="Genomic_DNA"/>
</dbReference>
<evidence type="ECO:0008006" key="14">
    <source>
        <dbReference type="Google" id="ProtNLM"/>
    </source>
</evidence>
<feature type="repeat" description="Solcar" evidence="9">
    <location>
        <begin position="249"/>
        <end position="345"/>
    </location>
</feature>
<keyword evidence="5" id="KW-0677">Repeat</keyword>
<gene>
    <name evidence="12" type="ORF">ABOM_007331</name>
</gene>
<comment type="subcellular location">
    <subcellularLocation>
        <location evidence="1">Membrane</location>
        <topology evidence="1">Multi-pass membrane protein</topology>
    </subcellularLocation>
</comment>
<organism evidence="12 13">
    <name type="scientific">Aspergillus bombycis</name>
    <dbReference type="NCBI Taxonomy" id="109264"/>
    <lineage>
        <taxon>Eukaryota</taxon>
        <taxon>Fungi</taxon>
        <taxon>Dikarya</taxon>
        <taxon>Ascomycota</taxon>
        <taxon>Pezizomycotina</taxon>
        <taxon>Eurotiomycetes</taxon>
        <taxon>Eurotiomycetidae</taxon>
        <taxon>Eurotiales</taxon>
        <taxon>Aspergillaceae</taxon>
        <taxon>Aspergillus</taxon>
    </lineage>
</organism>